<reference evidence="3 6" key="2">
    <citation type="submission" date="2018-08" db="EMBL/GenBank/DDBJ databases">
        <title>Genome sequence of strict halophilic Halobacillus trueperi SS1 isolated from Lunsu, a salty water body of North West Himalayas.</title>
        <authorList>
            <person name="Gupta S."/>
            <person name="Sharma P."/>
            <person name="Dev K."/>
            <person name="Baumler D."/>
            <person name="Sourirajan A."/>
        </authorList>
    </citation>
    <scope>NUCLEOTIDE SEQUENCE [LARGE SCALE GENOMIC DNA]</scope>
    <source>
        <strain evidence="3 6">SS1</strain>
    </source>
</reference>
<dbReference type="PANTHER" id="PTHR34477">
    <property type="entry name" value="UPF0213 PROTEIN YHBQ"/>
    <property type="match status" value="1"/>
</dbReference>
<dbReference type="RefSeq" id="WP_115824781.1">
    <property type="nucleotide sequence ID" value="NZ_QTLC01000093.1"/>
</dbReference>
<feature type="domain" description="GIY-YIG" evidence="2">
    <location>
        <begin position="3"/>
        <end position="78"/>
    </location>
</feature>
<evidence type="ECO:0000313" key="4">
    <source>
        <dbReference type="EMBL" id="REJ06902.1"/>
    </source>
</evidence>
<evidence type="ECO:0000313" key="6">
    <source>
        <dbReference type="Proteomes" id="UP000257032"/>
    </source>
</evidence>
<dbReference type="AlphaFoldDB" id="A0A3D8VAI4"/>
<dbReference type="Pfam" id="PF01541">
    <property type="entry name" value="GIY-YIG"/>
    <property type="match status" value="1"/>
</dbReference>
<dbReference type="SMART" id="SM00465">
    <property type="entry name" value="GIYc"/>
    <property type="match status" value="1"/>
</dbReference>
<name>A0A3D8VAI4_9BACI</name>
<dbReference type="EMBL" id="QTLC01000093">
    <property type="protein sequence ID" value="RDY66426.1"/>
    <property type="molecule type" value="Genomic_DNA"/>
</dbReference>
<protein>
    <submittedName>
        <fullName evidence="3">GIY-YIG nuclease family protein</fullName>
    </submittedName>
</protein>
<proteinExistence type="inferred from homology"/>
<dbReference type="InterPro" id="IPR035901">
    <property type="entry name" value="GIY-YIG_endonuc_sf"/>
</dbReference>
<dbReference type="SUPFAM" id="SSF82771">
    <property type="entry name" value="GIY-YIG endonuclease"/>
    <property type="match status" value="1"/>
</dbReference>
<organism evidence="3 6">
    <name type="scientific">Halobacillus trueperi</name>
    <dbReference type="NCBI Taxonomy" id="156205"/>
    <lineage>
        <taxon>Bacteria</taxon>
        <taxon>Bacillati</taxon>
        <taxon>Bacillota</taxon>
        <taxon>Bacilli</taxon>
        <taxon>Bacillales</taxon>
        <taxon>Bacillaceae</taxon>
        <taxon>Halobacillus</taxon>
    </lineage>
</organism>
<dbReference type="InterPro" id="IPR050190">
    <property type="entry name" value="UPF0213_domain"/>
</dbReference>
<evidence type="ECO:0000313" key="3">
    <source>
        <dbReference type="EMBL" id="RDY66426.1"/>
    </source>
</evidence>
<evidence type="ECO:0000313" key="5">
    <source>
        <dbReference type="Proteomes" id="UP000256305"/>
    </source>
</evidence>
<evidence type="ECO:0000259" key="2">
    <source>
        <dbReference type="PROSITE" id="PS50164"/>
    </source>
</evidence>
<gene>
    <name evidence="3" type="ORF">DXT76_20915</name>
    <name evidence="4" type="ORF">DYE48_17950</name>
</gene>
<accession>A0A3D8VAI4</accession>
<dbReference type="Gene3D" id="3.40.1440.10">
    <property type="entry name" value="GIY-YIG endonuclease"/>
    <property type="match status" value="1"/>
</dbReference>
<dbReference type="Proteomes" id="UP000256305">
    <property type="component" value="Unassembled WGS sequence"/>
</dbReference>
<dbReference type="CDD" id="cd10456">
    <property type="entry name" value="GIY-YIG_UPF0213"/>
    <property type="match status" value="1"/>
</dbReference>
<dbReference type="EMBL" id="QUAE01000022">
    <property type="protein sequence ID" value="REJ06902.1"/>
    <property type="molecule type" value="Genomic_DNA"/>
</dbReference>
<reference evidence="4 5" key="1">
    <citation type="submission" date="2018-08" db="EMBL/GenBank/DDBJ databases">
        <title>Genome sequence of Halobacillus trueperi KCTC 3686.</title>
        <authorList>
            <person name="Cho K.H."/>
            <person name="Kwak M.-J."/>
            <person name="Kim B.-Y."/>
            <person name="Chun J."/>
        </authorList>
    </citation>
    <scope>NUCLEOTIDE SEQUENCE [LARGE SCALE GENOMIC DNA]</scope>
    <source>
        <strain evidence="4 5">KCTC 3686</strain>
    </source>
</reference>
<comment type="similarity">
    <text evidence="1">Belongs to the UPF0213 family.</text>
</comment>
<keyword evidence="5" id="KW-1185">Reference proteome</keyword>
<dbReference type="InterPro" id="IPR000305">
    <property type="entry name" value="GIY-YIG_endonuc"/>
</dbReference>
<sequence length="99" mass="11760">MENSHFVYMLKCKDGTLYTGYTNNLEARLDKHQRGKGAKYTRGRGPLVLEAYEVYETKSEALQQEYRLKRMTRKEKEYWIEQRKEGVSVDECTKKFHGS</sequence>
<dbReference type="PROSITE" id="PS50164">
    <property type="entry name" value="GIY_YIG"/>
    <property type="match status" value="1"/>
</dbReference>
<dbReference type="PANTHER" id="PTHR34477:SF1">
    <property type="entry name" value="UPF0213 PROTEIN YHBQ"/>
    <property type="match status" value="1"/>
</dbReference>
<dbReference type="Proteomes" id="UP000257032">
    <property type="component" value="Unassembled WGS sequence"/>
</dbReference>
<comment type="caution">
    <text evidence="3">The sequence shown here is derived from an EMBL/GenBank/DDBJ whole genome shotgun (WGS) entry which is preliminary data.</text>
</comment>
<evidence type="ECO:0000256" key="1">
    <source>
        <dbReference type="ARBA" id="ARBA00007435"/>
    </source>
</evidence>